<feature type="compositionally biased region" description="Pro residues" evidence="1">
    <location>
        <begin position="158"/>
        <end position="169"/>
    </location>
</feature>
<proteinExistence type="predicted"/>
<dbReference type="EMBL" id="JAVHJO010000004">
    <property type="protein sequence ID" value="KAK6540655.1"/>
    <property type="molecule type" value="Genomic_DNA"/>
</dbReference>
<keyword evidence="3" id="KW-1185">Reference proteome</keyword>
<gene>
    <name evidence="2" type="ORF">TWF694_008048</name>
</gene>
<reference evidence="2 3" key="1">
    <citation type="submission" date="2019-10" db="EMBL/GenBank/DDBJ databases">
        <authorList>
            <person name="Palmer J.M."/>
        </authorList>
    </citation>
    <scope>NUCLEOTIDE SEQUENCE [LARGE SCALE GENOMIC DNA]</scope>
    <source>
        <strain evidence="2 3">TWF694</strain>
    </source>
</reference>
<protein>
    <submittedName>
        <fullName evidence="2">Uncharacterized protein</fullName>
    </submittedName>
</protein>
<organism evidence="2 3">
    <name type="scientific">Orbilia ellipsospora</name>
    <dbReference type="NCBI Taxonomy" id="2528407"/>
    <lineage>
        <taxon>Eukaryota</taxon>
        <taxon>Fungi</taxon>
        <taxon>Dikarya</taxon>
        <taxon>Ascomycota</taxon>
        <taxon>Pezizomycotina</taxon>
        <taxon>Orbiliomycetes</taxon>
        <taxon>Orbiliales</taxon>
        <taxon>Orbiliaceae</taxon>
        <taxon>Orbilia</taxon>
    </lineage>
</organism>
<evidence type="ECO:0000313" key="2">
    <source>
        <dbReference type="EMBL" id="KAK6540655.1"/>
    </source>
</evidence>
<evidence type="ECO:0000256" key="1">
    <source>
        <dbReference type="SAM" id="MobiDB-lite"/>
    </source>
</evidence>
<sequence>MIIPDKLFFLNVESQQFLGGIKFQDSDATPLEGNSKAVPRENYLWQLEPVPSTYHFHISLEQLSAYASLSDNTITLSKEPYPWEILQIPSGDMVIRDPTSKTAWSFAPSKDPKVVLMPLLRGASGNPLRLKIFRDEPVPESPYELPVSIQLPMSPMTPLSPPPMCPLPRLPIDDLPSPTADRD</sequence>
<evidence type="ECO:0000313" key="3">
    <source>
        <dbReference type="Proteomes" id="UP001365542"/>
    </source>
</evidence>
<dbReference type="Proteomes" id="UP001365542">
    <property type="component" value="Unassembled WGS sequence"/>
</dbReference>
<accession>A0AAV9XEX4</accession>
<name>A0AAV9XEX4_9PEZI</name>
<comment type="caution">
    <text evidence="2">The sequence shown here is derived from an EMBL/GenBank/DDBJ whole genome shotgun (WGS) entry which is preliminary data.</text>
</comment>
<dbReference type="AlphaFoldDB" id="A0AAV9XEX4"/>
<feature type="region of interest" description="Disordered" evidence="1">
    <location>
        <begin position="154"/>
        <end position="183"/>
    </location>
</feature>